<keyword evidence="3" id="KW-1185">Reference proteome</keyword>
<gene>
    <name evidence="1" type="ORF">PHYPA_020432</name>
</gene>
<dbReference type="EMBL" id="ABEU02000016">
    <property type="protein sequence ID" value="PNR37324.1"/>
    <property type="molecule type" value="Genomic_DNA"/>
</dbReference>
<reference evidence="1 3" key="1">
    <citation type="journal article" date="2008" name="Science">
        <title>The Physcomitrella genome reveals evolutionary insights into the conquest of land by plants.</title>
        <authorList>
            <person name="Rensing S."/>
            <person name="Lang D."/>
            <person name="Zimmer A."/>
            <person name="Terry A."/>
            <person name="Salamov A."/>
            <person name="Shapiro H."/>
            <person name="Nishiyama T."/>
            <person name="Perroud P.-F."/>
            <person name="Lindquist E."/>
            <person name="Kamisugi Y."/>
            <person name="Tanahashi T."/>
            <person name="Sakakibara K."/>
            <person name="Fujita T."/>
            <person name="Oishi K."/>
            <person name="Shin-I T."/>
            <person name="Kuroki Y."/>
            <person name="Toyoda A."/>
            <person name="Suzuki Y."/>
            <person name="Hashimoto A."/>
            <person name="Yamaguchi K."/>
            <person name="Sugano A."/>
            <person name="Kohara Y."/>
            <person name="Fujiyama A."/>
            <person name="Anterola A."/>
            <person name="Aoki S."/>
            <person name="Ashton N."/>
            <person name="Barbazuk W.B."/>
            <person name="Barker E."/>
            <person name="Bennetzen J."/>
            <person name="Bezanilla M."/>
            <person name="Blankenship R."/>
            <person name="Cho S.H."/>
            <person name="Dutcher S."/>
            <person name="Estelle M."/>
            <person name="Fawcett J.A."/>
            <person name="Gundlach H."/>
            <person name="Hanada K."/>
            <person name="Heyl A."/>
            <person name="Hicks K.A."/>
            <person name="Hugh J."/>
            <person name="Lohr M."/>
            <person name="Mayer K."/>
            <person name="Melkozernov A."/>
            <person name="Murata T."/>
            <person name="Nelson D."/>
            <person name="Pils B."/>
            <person name="Prigge M."/>
            <person name="Reiss B."/>
            <person name="Renner T."/>
            <person name="Rombauts S."/>
            <person name="Rushton P."/>
            <person name="Sanderfoot A."/>
            <person name="Schween G."/>
            <person name="Shiu S.-H."/>
            <person name="Stueber K."/>
            <person name="Theodoulou F.L."/>
            <person name="Tu H."/>
            <person name="Van de Peer Y."/>
            <person name="Verrier P.J."/>
            <person name="Waters E."/>
            <person name="Wood A."/>
            <person name="Yang L."/>
            <person name="Cove D."/>
            <person name="Cuming A."/>
            <person name="Hasebe M."/>
            <person name="Lucas S."/>
            <person name="Mishler D.B."/>
            <person name="Reski R."/>
            <person name="Grigoriev I."/>
            <person name="Quatrano R.S."/>
            <person name="Boore J.L."/>
        </authorList>
    </citation>
    <scope>NUCLEOTIDE SEQUENCE [LARGE SCALE GENOMIC DNA]</scope>
    <source>
        <strain evidence="2 3">cv. Gransden 2004</strain>
    </source>
</reference>
<dbReference type="Proteomes" id="UP000006727">
    <property type="component" value="Chromosome 16"/>
</dbReference>
<reference evidence="1 3" key="2">
    <citation type="journal article" date="2018" name="Plant J.">
        <title>The Physcomitrella patens chromosome-scale assembly reveals moss genome structure and evolution.</title>
        <authorList>
            <person name="Lang D."/>
            <person name="Ullrich K.K."/>
            <person name="Murat F."/>
            <person name="Fuchs J."/>
            <person name="Jenkins J."/>
            <person name="Haas F.B."/>
            <person name="Piednoel M."/>
            <person name="Gundlach H."/>
            <person name="Van Bel M."/>
            <person name="Meyberg R."/>
            <person name="Vives C."/>
            <person name="Morata J."/>
            <person name="Symeonidi A."/>
            <person name="Hiss M."/>
            <person name="Muchero W."/>
            <person name="Kamisugi Y."/>
            <person name="Saleh O."/>
            <person name="Blanc G."/>
            <person name="Decker E.L."/>
            <person name="van Gessel N."/>
            <person name="Grimwood J."/>
            <person name="Hayes R.D."/>
            <person name="Graham S.W."/>
            <person name="Gunter L.E."/>
            <person name="McDaniel S.F."/>
            <person name="Hoernstein S.N.W."/>
            <person name="Larsson A."/>
            <person name="Li F.W."/>
            <person name="Perroud P.F."/>
            <person name="Phillips J."/>
            <person name="Ranjan P."/>
            <person name="Rokshar D.S."/>
            <person name="Rothfels C.J."/>
            <person name="Schneider L."/>
            <person name="Shu S."/>
            <person name="Stevenson D.W."/>
            <person name="Thummler F."/>
            <person name="Tillich M."/>
            <person name="Villarreal Aguilar J.C."/>
            <person name="Widiez T."/>
            <person name="Wong G.K."/>
            <person name="Wymore A."/>
            <person name="Zhang Y."/>
            <person name="Zimmer A.D."/>
            <person name="Quatrano R.S."/>
            <person name="Mayer K.F.X."/>
            <person name="Goodstein D."/>
            <person name="Casacuberta J.M."/>
            <person name="Vandepoele K."/>
            <person name="Reski R."/>
            <person name="Cuming A.C."/>
            <person name="Tuskan G.A."/>
            <person name="Maumus F."/>
            <person name="Salse J."/>
            <person name="Schmutz J."/>
            <person name="Rensing S.A."/>
        </authorList>
    </citation>
    <scope>NUCLEOTIDE SEQUENCE [LARGE SCALE GENOMIC DNA]</scope>
    <source>
        <strain evidence="2 3">cv. Gransden 2004</strain>
    </source>
</reference>
<dbReference type="PaxDb" id="3218-PP1S127_69V6.1"/>
<evidence type="ECO:0000313" key="2">
    <source>
        <dbReference type="EnsemblPlants" id="PAC:32984592.CDS.1"/>
    </source>
</evidence>
<dbReference type="InParanoid" id="A0A2K1J710"/>
<dbReference type="AlphaFoldDB" id="A0A2K1J710"/>
<evidence type="ECO:0000313" key="1">
    <source>
        <dbReference type="EMBL" id="PNR37324.1"/>
    </source>
</evidence>
<dbReference type="Gramene" id="Pp3c16_3689V3.1">
    <property type="protein sequence ID" value="PAC:32984592.CDS.1"/>
    <property type="gene ID" value="Pp3c16_3689"/>
</dbReference>
<proteinExistence type="predicted"/>
<protein>
    <submittedName>
        <fullName evidence="1 2">Uncharacterized protein</fullName>
    </submittedName>
</protein>
<evidence type="ECO:0000313" key="3">
    <source>
        <dbReference type="Proteomes" id="UP000006727"/>
    </source>
</evidence>
<organism evidence="1">
    <name type="scientific">Physcomitrium patens</name>
    <name type="common">Spreading-leaved earth moss</name>
    <name type="synonym">Physcomitrella patens</name>
    <dbReference type="NCBI Taxonomy" id="3218"/>
    <lineage>
        <taxon>Eukaryota</taxon>
        <taxon>Viridiplantae</taxon>
        <taxon>Streptophyta</taxon>
        <taxon>Embryophyta</taxon>
        <taxon>Bryophyta</taxon>
        <taxon>Bryophytina</taxon>
        <taxon>Bryopsida</taxon>
        <taxon>Funariidae</taxon>
        <taxon>Funariales</taxon>
        <taxon>Funariaceae</taxon>
        <taxon>Physcomitrium</taxon>
    </lineage>
</organism>
<sequence length="85" mass="9659">MDLLQRTIQALLYIAILYKLARDHSAKSLFPSTRLACRQLQIMSKAMMESSWADHVGKLKPSYFLSIVLLSSGVSRYKFSVCFIA</sequence>
<dbReference type="EnsemblPlants" id="Pp3c16_3689V3.1">
    <property type="protein sequence ID" value="PAC:32984592.CDS.1"/>
    <property type="gene ID" value="Pp3c16_3689"/>
</dbReference>
<name>A0A2K1J710_PHYPA</name>
<reference evidence="2" key="3">
    <citation type="submission" date="2020-12" db="UniProtKB">
        <authorList>
            <consortium name="EnsemblPlants"/>
        </authorList>
    </citation>
    <scope>IDENTIFICATION</scope>
</reference>
<accession>A0A2K1J710</accession>